<evidence type="ECO:0000313" key="6">
    <source>
        <dbReference type="Proteomes" id="UP000199614"/>
    </source>
</evidence>
<dbReference type="SUPFAM" id="SSF46689">
    <property type="entry name" value="Homeodomain-like"/>
    <property type="match status" value="1"/>
</dbReference>
<dbReference type="InterPro" id="IPR009057">
    <property type="entry name" value="Homeodomain-like_sf"/>
</dbReference>
<dbReference type="Gene3D" id="1.10.10.60">
    <property type="entry name" value="Homeodomain-like"/>
    <property type="match status" value="1"/>
</dbReference>
<dbReference type="PANTHER" id="PTHR46796:SF15">
    <property type="entry name" value="BLL1074 PROTEIN"/>
    <property type="match status" value="1"/>
</dbReference>
<sequence>MVARSAVQVETRPEPALRPYVTSYVGFELRGFPPGIHLGTPGRSLTVVVSLSEPLDVVAQDGAMPRSGRFGALAGGLTSRSVAIRHDGNQHGIRLSLTPLGARAIFGMPSAALAHDLVDLDDVLGRPGAELVDRMRSAATWPERFGTLDAVLTRVVARQPSTGTRTGGTGQPIRPEVEEAWRRLVAHRGRVRIGSLAADLGWSRRHLGDNFRTEIGLSPKEVARILTFEHAHELATATNPRSWTAVSAAAGYADQAHLVRTWREFTGRAPTTWRRGEVLPA</sequence>
<dbReference type="GO" id="GO:0003700">
    <property type="term" value="F:DNA-binding transcription factor activity"/>
    <property type="evidence" value="ECO:0007669"/>
    <property type="project" value="InterPro"/>
</dbReference>
<dbReference type="EMBL" id="FOUY01000037">
    <property type="protein sequence ID" value="SFO21744.1"/>
    <property type="molecule type" value="Genomic_DNA"/>
</dbReference>
<keyword evidence="6" id="KW-1185">Reference proteome</keyword>
<dbReference type="PANTHER" id="PTHR46796">
    <property type="entry name" value="HTH-TYPE TRANSCRIPTIONAL ACTIVATOR RHAS-RELATED"/>
    <property type="match status" value="1"/>
</dbReference>
<dbReference type="RefSeq" id="WP_093351643.1">
    <property type="nucleotide sequence ID" value="NZ_FOUY01000037.1"/>
</dbReference>
<evidence type="ECO:0000256" key="3">
    <source>
        <dbReference type="ARBA" id="ARBA00023163"/>
    </source>
</evidence>
<accession>A0A1I5FDA8</accession>
<dbReference type="PROSITE" id="PS01124">
    <property type="entry name" value="HTH_ARAC_FAMILY_2"/>
    <property type="match status" value="1"/>
</dbReference>
<dbReference type="SMART" id="SM00342">
    <property type="entry name" value="HTH_ARAC"/>
    <property type="match status" value="1"/>
</dbReference>
<dbReference type="STRING" id="260086.SAMN05216207_103711"/>
<keyword evidence="2 5" id="KW-0238">DNA-binding</keyword>
<dbReference type="AlphaFoldDB" id="A0A1I5FDA8"/>
<evidence type="ECO:0000256" key="2">
    <source>
        <dbReference type="ARBA" id="ARBA00023125"/>
    </source>
</evidence>
<feature type="domain" description="HTH araC/xylS-type" evidence="4">
    <location>
        <begin position="171"/>
        <end position="276"/>
    </location>
</feature>
<name>A0A1I5FDA8_PSUAM</name>
<keyword evidence="3" id="KW-0804">Transcription</keyword>
<dbReference type="InterPro" id="IPR018060">
    <property type="entry name" value="HTH_AraC"/>
</dbReference>
<dbReference type="GO" id="GO:0043565">
    <property type="term" value="F:sequence-specific DNA binding"/>
    <property type="evidence" value="ECO:0007669"/>
    <property type="project" value="InterPro"/>
</dbReference>
<proteinExistence type="predicted"/>
<evidence type="ECO:0000259" key="4">
    <source>
        <dbReference type="PROSITE" id="PS01124"/>
    </source>
</evidence>
<reference evidence="5 6" key="1">
    <citation type="submission" date="2016-10" db="EMBL/GenBank/DDBJ databases">
        <authorList>
            <person name="de Groot N.N."/>
        </authorList>
    </citation>
    <scope>NUCLEOTIDE SEQUENCE [LARGE SCALE GENOMIC DNA]</scope>
    <source>
        <strain evidence="5 6">CGMCC 4.1877</strain>
    </source>
</reference>
<dbReference type="OrthoDB" id="2559672at2"/>
<evidence type="ECO:0000313" key="5">
    <source>
        <dbReference type="EMBL" id="SFO21744.1"/>
    </source>
</evidence>
<protein>
    <submittedName>
        <fullName evidence="5">AraC-type DNA-binding protein</fullName>
    </submittedName>
</protein>
<gene>
    <name evidence="5" type="ORF">SAMN05216207_103711</name>
</gene>
<organism evidence="5 6">
    <name type="scientific">Pseudonocardia ammonioxydans</name>
    <dbReference type="NCBI Taxonomy" id="260086"/>
    <lineage>
        <taxon>Bacteria</taxon>
        <taxon>Bacillati</taxon>
        <taxon>Actinomycetota</taxon>
        <taxon>Actinomycetes</taxon>
        <taxon>Pseudonocardiales</taxon>
        <taxon>Pseudonocardiaceae</taxon>
        <taxon>Pseudonocardia</taxon>
    </lineage>
</organism>
<keyword evidence="1" id="KW-0805">Transcription regulation</keyword>
<evidence type="ECO:0000256" key="1">
    <source>
        <dbReference type="ARBA" id="ARBA00023015"/>
    </source>
</evidence>
<dbReference type="Proteomes" id="UP000199614">
    <property type="component" value="Unassembled WGS sequence"/>
</dbReference>
<dbReference type="Pfam" id="PF12833">
    <property type="entry name" value="HTH_18"/>
    <property type="match status" value="1"/>
</dbReference>
<dbReference type="InterPro" id="IPR050204">
    <property type="entry name" value="AraC_XylS_family_regulators"/>
</dbReference>